<evidence type="ECO:0000313" key="2">
    <source>
        <dbReference type="EMBL" id="NMH93336.1"/>
    </source>
</evidence>
<reference evidence="2 3" key="1">
    <citation type="submission" date="2020-04" db="EMBL/GenBank/DDBJ databases">
        <authorList>
            <person name="Klaysubun C."/>
            <person name="Duangmal K."/>
            <person name="Lipun K."/>
        </authorList>
    </citation>
    <scope>NUCLEOTIDE SEQUENCE [LARGE SCALE GENOMIC DNA]</scope>
    <source>
        <strain evidence="2 3">DSM 45300</strain>
    </source>
</reference>
<feature type="transmembrane region" description="Helical" evidence="1">
    <location>
        <begin position="135"/>
        <end position="155"/>
    </location>
</feature>
<dbReference type="NCBIfam" id="NF038065">
    <property type="entry name" value="Pr6Pr"/>
    <property type="match status" value="1"/>
</dbReference>
<proteinExistence type="predicted"/>
<keyword evidence="1" id="KW-0472">Membrane</keyword>
<feature type="transmembrane region" description="Helical" evidence="1">
    <location>
        <begin position="73"/>
        <end position="95"/>
    </location>
</feature>
<feature type="transmembrane region" description="Helical" evidence="1">
    <location>
        <begin position="175"/>
        <end position="195"/>
    </location>
</feature>
<keyword evidence="1" id="KW-1133">Transmembrane helix</keyword>
<keyword evidence="1" id="KW-0812">Transmembrane</keyword>
<dbReference type="EMBL" id="JAAXKZ010000065">
    <property type="protein sequence ID" value="NMH93336.1"/>
    <property type="molecule type" value="Genomic_DNA"/>
</dbReference>
<sequence length="215" mass="22627">MARAWFGLTAVVVALGLVVQVVVAAAGGRFDTAVDRITNLLAHFTILSNLLLGATSLRLALDPARPATGLRILRLDAVLGIAVTGIVYHLVLAPLSQSAGVAWFADQLLHTAAPLLGVVGWLLFGPRGLVTPAVVAWSTLYPLLWLAVTMARGAVVDWYPYPFMDVAALGYARVALNGIVVTVLFLALGIGALAVDRLLLRRSSTQDPTADQTGP</sequence>
<name>A0A848DLF1_9PSEU</name>
<accession>A0A848DLF1</accession>
<dbReference type="InterPro" id="IPR049713">
    <property type="entry name" value="Pr6Pr-like"/>
</dbReference>
<keyword evidence="3" id="KW-1185">Reference proteome</keyword>
<dbReference type="AlphaFoldDB" id="A0A848DLF1"/>
<feature type="transmembrane region" description="Helical" evidence="1">
    <location>
        <begin position="40"/>
        <end position="61"/>
    </location>
</feature>
<organism evidence="2 3">
    <name type="scientific">Pseudonocardia bannensis</name>
    <dbReference type="NCBI Taxonomy" id="630973"/>
    <lineage>
        <taxon>Bacteria</taxon>
        <taxon>Bacillati</taxon>
        <taxon>Actinomycetota</taxon>
        <taxon>Actinomycetes</taxon>
        <taxon>Pseudonocardiales</taxon>
        <taxon>Pseudonocardiaceae</taxon>
        <taxon>Pseudonocardia</taxon>
    </lineage>
</organism>
<feature type="transmembrane region" description="Helical" evidence="1">
    <location>
        <begin position="101"/>
        <end position="123"/>
    </location>
</feature>
<evidence type="ECO:0000256" key="1">
    <source>
        <dbReference type="SAM" id="Phobius"/>
    </source>
</evidence>
<protein>
    <submittedName>
        <fullName evidence="2">Pr6Pr family membrane protein</fullName>
    </submittedName>
</protein>
<evidence type="ECO:0000313" key="3">
    <source>
        <dbReference type="Proteomes" id="UP000586918"/>
    </source>
</evidence>
<dbReference type="Proteomes" id="UP000586918">
    <property type="component" value="Unassembled WGS sequence"/>
</dbReference>
<comment type="caution">
    <text evidence="2">The sequence shown here is derived from an EMBL/GenBank/DDBJ whole genome shotgun (WGS) entry which is preliminary data.</text>
</comment>
<gene>
    <name evidence="2" type="ORF">HF519_17505</name>
</gene>